<dbReference type="InterPro" id="IPR020635">
    <property type="entry name" value="Tyr_kinase_cat_dom"/>
</dbReference>
<dbReference type="SUPFAM" id="SSF56112">
    <property type="entry name" value="Protein kinase-like (PK-like)"/>
    <property type="match status" value="1"/>
</dbReference>
<evidence type="ECO:0000259" key="1">
    <source>
        <dbReference type="PROSITE" id="PS50011"/>
    </source>
</evidence>
<dbReference type="SMART" id="SM00219">
    <property type="entry name" value="TyrKc"/>
    <property type="match status" value="1"/>
</dbReference>
<dbReference type="GO" id="GO:0005524">
    <property type="term" value="F:ATP binding"/>
    <property type="evidence" value="ECO:0007669"/>
    <property type="project" value="InterPro"/>
</dbReference>
<dbReference type="InterPro" id="IPR011009">
    <property type="entry name" value="Kinase-like_dom_sf"/>
</dbReference>
<dbReference type="CDD" id="cd21037">
    <property type="entry name" value="MLKL_NTD"/>
    <property type="match status" value="1"/>
</dbReference>
<name>A0A9N9H0U6_9GLOM</name>
<dbReference type="GO" id="GO:0004713">
    <property type="term" value="F:protein tyrosine kinase activity"/>
    <property type="evidence" value="ECO:0007669"/>
    <property type="project" value="InterPro"/>
</dbReference>
<proteinExistence type="predicted"/>
<dbReference type="Gene3D" id="1.20.930.20">
    <property type="entry name" value="Adaptor protein Cbl, N-terminal domain"/>
    <property type="match status" value="1"/>
</dbReference>
<dbReference type="Pfam" id="PF07714">
    <property type="entry name" value="PK_Tyr_Ser-Thr"/>
    <property type="match status" value="1"/>
</dbReference>
<dbReference type="InterPro" id="IPR059179">
    <property type="entry name" value="MLKL-like_MCAfunc"/>
</dbReference>
<evidence type="ECO:0000313" key="3">
    <source>
        <dbReference type="Proteomes" id="UP000789405"/>
    </source>
</evidence>
<accession>A0A9N9H0U6</accession>
<dbReference type="PROSITE" id="PS50011">
    <property type="entry name" value="PROTEIN_KINASE_DOM"/>
    <property type="match status" value="1"/>
</dbReference>
<dbReference type="InterPro" id="IPR001245">
    <property type="entry name" value="Ser-Thr/Tyr_kinase_cat_dom"/>
</dbReference>
<evidence type="ECO:0000313" key="2">
    <source>
        <dbReference type="EMBL" id="CAG8649450.1"/>
    </source>
</evidence>
<dbReference type="EMBL" id="CAJVPY010005742">
    <property type="protein sequence ID" value="CAG8649450.1"/>
    <property type="molecule type" value="Genomic_DNA"/>
</dbReference>
<dbReference type="PANTHER" id="PTHR44329">
    <property type="entry name" value="SERINE/THREONINE-PROTEIN KINASE TNNI3K-RELATED"/>
    <property type="match status" value="1"/>
</dbReference>
<dbReference type="Gene3D" id="1.10.510.10">
    <property type="entry name" value="Transferase(Phosphotransferase) domain 1"/>
    <property type="match status" value="1"/>
</dbReference>
<protein>
    <submittedName>
        <fullName evidence="2">5593_t:CDS:1</fullName>
    </submittedName>
</protein>
<dbReference type="GO" id="GO:0007166">
    <property type="term" value="P:cell surface receptor signaling pathway"/>
    <property type="evidence" value="ECO:0007669"/>
    <property type="project" value="InterPro"/>
</dbReference>
<dbReference type="InterPro" id="IPR000719">
    <property type="entry name" value="Prot_kinase_dom"/>
</dbReference>
<dbReference type="OrthoDB" id="2412819at2759"/>
<feature type="domain" description="Protein kinase" evidence="1">
    <location>
        <begin position="1"/>
        <end position="381"/>
    </location>
</feature>
<keyword evidence="3" id="KW-1185">Reference proteome</keyword>
<sequence length="402" mass="47025">MSEEQINEAVNTLKSSGNYTPLVSIVTTHVTEVLEIDISAQYNKKICGALIERVRSVEYGIRILLRRKSELEENFKKEDYLDNFENFTKTLINIKKFVADITQFQKFRFFKVDEVKENFLQLTKRFDTCMGILGFTIVTDQEKLKEIDNESLKDDLNEMTEFLAHIEGFQEYQEISADSIELPRISPTQLQNPNPNKNLQVNKPEPILKRILLPDNREVRCKSFLNDISQVQNTLEILLKASVTSELEPKLTNFQFARMKDDVTTYINQDRESLRWMAPEKMLDYEKENIVRYTYQCELFSFGMLLWELVFEKTPYAGKKLDDVITHVTKGEREEIAAYSSDKSEDIEIYQEFVRIIESVWAHRPEDRISPNKLFIELSNLKKKYASDKITMPLSAKKQSAI</sequence>
<dbReference type="InterPro" id="IPR036537">
    <property type="entry name" value="Adaptor_Cbl_N_dom_sf"/>
</dbReference>
<dbReference type="GO" id="GO:0004674">
    <property type="term" value="F:protein serine/threonine kinase activity"/>
    <property type="evidence" value="ECO:0007669"/>
    <property type="project" value="TreeGrafter"/>
</dbReference>
<reference evidence="2" key="1">
    <citation type="submission" date="2021-06" db="EMBL/GenBank/DDBJ databases">
        <authorList>
            <person name="Kallberg Y."/>
            <person name="Tangrot J."/>
            <person name="Rosling A."/>
        </authorList>
    </citation>
    <scope>NUCLEOTIDE SEQUENCE</scope>
    <source>
        <strain evidence="2">MA453B</strain>
    </source>
</reference>
<dbReference type="Proteomes" id="UP000789405">
    <property type="component" value="Unassembled WGS sequence"/>
</dbReference>
<dbReference type="AlphaFoldDB" id="A0A9N9H0U6"/>
<comment type="caution">
    <text evidence="2">The sequence shown here is derived from an EMBL/GenBank/DDBJ whole genome shotgun (WGS) entry which is preliminary data.</text>
</comment>
<dbReference type="InterPro" id="IPR051681">
    <property type="entry name" value="Ser/Thr_Kinases-Pseudokinases"/>
</dbReference>
<gene>
    <name evidence="2" type="ORF">DERYTH_LOCUS10101</name>
</gene>
<organism evidence="2 3">
    <name type="scientific">Dentiscutata erythropus</name>
    <dbReference type="NCBI Taxonomy" id="1348616"/>
    <lineage>
        <taxon>Eukaryota</taxon>
        <taxon>Fungi</taxon>
        <taxon>Fungi incertae sedis</taxon>
        <taxon>Mucoromycota</taxon>
        <taxon>Glomeromycotina</taxon>
        <taxon>Glomeromycetes</taxon>
        <taxon>Diversisporales</taxon>
        <taxon>Gigasporaceae</taxon>
        <taxon>Dentiscutata</taxon>
    </lineage>
</organism>